<evidence type="ECO:0000313" key="10">
    <source>
        <dbReference type="Proteomes" id="UP001162131"/>
    </source>
</evidence>
<dbReference type="GO" id="GO:0043169">
    <property type="term" value="F:cation binding"/>
    <property type="evidence" value="ECO:0007669"/>
    <property type="project" value="InterPro"/>
</dbReference>
<dbReference type="InterPro" id="IPR014756">
    <property type="entry name" value="Ig_E-set"/>
</dbReference>
<dbReference type="PANTHER" id="PTHR43651">
    <property type="entry name" value="1,4-ALPHA-GLUCAN-BRANCHING ENZYME"/>
    <property type="match status" value="1"/>
</dbReference>
<dbReference type="Pfam" id="PF02806">
    <property type="entry name" value="Alpha-amylase_C"/>
    <property type="match status" value="1"/>
</dbReference>
<dbReference type="InterPro" id="IPR037439">
    <property type="entry name" value="Branching_enzy"/>
</dbReference>
<dbReference type="Pfam" id="PF02922">
    <property type="entry name" value="CBM_48"/>
    <property type="match status" value="1"/>
</dbReference>
<evidence type="ECO:0000256" key="3">
    <source>
        <dbReference type="ARBA" id="ARBA00012541"/>
    </source>
</evidence>
<evidence type="ECO:0000259" key="8">
    <source>
        <dbReference type="SMART" id="SM00642"/>
    </source>
</evidence>
<evidence type="ECO:0000256" key="5">
    <source>
        <dbReference type="ARBA" id="ARBA00022679"/>
    </source>
</evidence>
<dbReference type="SMART" id="SM00642">
    <property type="entry name" value="Aamy"/>
    <property type="match status" value="1"/>
</dbReference>
<dbReference type="GO" id="GO:0005737">
    <property type="term" value="C:cytoplasm"/>
    <property type="evidence" value="ECO:0007669"/>
    <property type="project" value="TreeGrafter"/>
</dbReference>
<organism evidence="9 10">
    <name type="scientific">Blepharisma stoltei</name>
    <dbReference type="NCBI Taxonomy" id="1481888"/>
    <lineage>
        <taxon>Eukaryota</taxon>
        <taxon>Sar</taxon>
        <taxon>Alveolata</taxon>
        <taxon>Ciliophora</taxon>
        <taxon>Postciliodesmatophora</taxon>
        <taxon>Heterotrichea</taxon>
        <taxon>Heterotrichida</taxon>
        <taxon>Blepharismidae</taxon>
        <taxon>Blepharisma</taxon>
    </lineage>
</organism>
<dbReference type="CDD" id="cd11321">
    <property type="entry name" value="AmyAc_bac_euk_BE"/>
    <property type="match status" value="1"/>
</dbReference>
<dbReference type="PIRSF" id="PIRSF000463">
    <property type="entry name" value="GlgB"/>
    <property type="match status" value="1"/>
</dbReference>
<dbReference type="SUPFAM" id="SSF81296">
    <property type="entry name" value="E set domains"/>
    <property type="match status" value="1"/>
</dbReference>
<comment type="pathway">
    <text evidence="6">Glycan biosynthesis.</text>
</comment>
<dbReference type="InterPro" id="IPR017853">
    <property type="entry name" value="GH"/>
</dbReference>
<keyword evidence="5" id="KW-0808">Transferase</keyword>
<evidence type="ECO:0000256" key="6">
    <source>
        <dbReference type="ARBA" id="ARBA00060592"/>
    </source>
</evidence>
<comment type="caution">
    <text evidence="9">The sequence shown here is derived from an EMBL/GenBank/DDBJ whole genome shotgun (WGS) entry which is preliminary data.</text>
</comment>
<dbReference type="SUPFAM" id="SSF51445">
    <property type="entry name" value="(Trans)glycosidases"/>
    <property type="match status" value="1"/>
</dbReference>
<dbReference type="InterPro" id="IPR006048">
    <property type="entry name" value="A-amylase/branching_C"/>
</dbReference>
<dbReference type="Proteomes" id="UP001162131">
    <property type="component" value="Unassembled WGS sequence"/>
</dbReference>
<dbReference type="Gene3D" id="2.60.40.10">
    <property type="entry name" value="Immunoglobulins"/>
    <property type="match status" value="1"/>
</dbReference>
<dbReference type="InterPro" id="IPR013780">
    <property type="entry name" value="Glyco_hydro_b"/>
</dbReference>
<dbReference type="Gene3D" id="2.60.40.1180">
    <property type="entry name" value="Golgi alpha-mannosidase II"/>
    <property type="match status" value="1"/>
</dbReference>
<protein>
    <recommendedName>
        <fullName evidence="3">1,4-alpha-glucan branching enzyme</fullName>
        <ecNumber evidence="3">2.4.1.18</ecNumber>
    </recommendedName>
</protein>
<evidence type="ECO:0000256" key="4">
    <source>
        <dbReference type="ARBA" id="ARBA00022676"/>
    </source>
</evidence>
<name>A0AAU9KAY7_9CILI</name>
<dbReference type="EC" id="2.4.1.18" evidence="3"/>
<dbReference type="SUPFAM" id="SSF51011">
    <property type="entry name" value="Glycosyl hydrolase domain"/>
    <property type="match status" value="1"/>
</dbReference>
<feature type="domain" description="Glycosyl hydrolase family 13 catalytic" evidence="8">
    <location>
        <begin position="190"/>
        <end position="566"/>
    </location>
</feature>
<comment type="similarity">
    <text evidence="2">Belongs to the glycosyl hydrolase 13 family. GlgB subfamily.</text>
</comment>
<evidence type="ECO:0000313" key="9">
    <source>
        <dbReference type="EMBL" id="CAG9334035.1"/>
    </source>
</evidence>
<feature type="active site" description="Proton donor" evidence="7">
    <location>
        <position position="393"/>
    </location>
</feature>
<dbReference type="InterPro" id="IPR013783">
    <property type="entry name" value="Ig-like_fold"/>
</dbReference>
<comment type="catalytic activity">
    <reaction evidence="1">
        <text>Transfers a segment of a (1-&gt;4)-alpha-D-glucan chain to a primary hydroxy group in a similar glucan chain.</text>
        <dbReference type="EC" id="2.4.1.18"/>
    </reaction>
</comment>
<gene>
    <name evidence="9" type="ORF">BSTOLATCC_MIC59840</name>
</gene>
<dbReference type="EMBL" id="CAJZBQ010000057">
    <property type="protein sequence ID" value="CAG9334035.1"/>
    <property type="molecule type" value="Genomic_DNA"/>
</dbReference>
<accession>A0AAU9KAY7</accession>
<proteinExistence type="inferred from homology"/>
<dbReference type="CDD" id="cd02854">
    <property type="entry name" value="E_set_GBE_euk_N"/>
    <property type="match status" value="1"/>
</dbReference>
<feature type="active site" description="Nucleophile" evidence="7">
    <location>
        <position position="337"/>
    </location>
</feature>
<dbReference type="Pfam" id="PF00128">
    <property type="entry name" value="Alpha-amylase"/>
    <property type="match status" value="1"/>
</dbReference>
<evidence type="ECO:0000256" key="7">
    <source>
        <dbReference type="PIRSR" id="PIRSR000463-1"/>
    </source>
</evidence>
<dbReference type="GO" id="GO:0004553">
    <property type="term" value="F:hydrolase activity, hydrolyzing O-glycosyl compounds"/>
    <property type="evidence" value="ECO:0007669"/>
    <property type="project" value="InterPro"/>
</dbReference>
<dbReference type="AlphaFoldDB" id="A0AAU9KAY7"/>
<dbReference type="GO" id="GO:0005978">
    <property type="term" value="P:glycogen biosynthetic process"/>
    <property type="evidence" value="ECO:0007669"/>
    <property type="project" value="InterPro"/>
</dbReference>
<dbReference type="InterPro" id="IPR006047">
    <property type="entry name" value="GH13_cat_dom"/>
</dbReference>
<dbReference type="Gene3D" id="3.20.20.80">
    <property type="entry name" value="Glycosidases"/>
    <property type="match status" value="1"/>
</dbReference>
<dbReference type="InterPro" id="IPR004193">
    <property type="entry name" value="Glyco_hydro_13_N"/>
</dbReference>
<sequence length="788" mass="92011">MSQPQPVRQKMQVVIDDSSLEHFNSCIQSRYERYLSKKHEIEVAEGTLAQFASGFDSFGIHKTPAGIIYKEWAPEATSLCLFGEFNNWQRNQYVGKRDQYGVWTVLIPNENNRCAITHQQKLKAGLTLRDGKCVDRIPAWATYCVQNKETRLYDAVFWDPPEPYEWLHPRPSALRALKIYETHVGMSSEHGVVNTYNDFTINVIPKIAETGYNAIQLMAIMEHSYYASFGYHVTNFFAVSSRYGTPDDLKRLIDTAHSLGIYVFLDLIHSHSSTNVLDGINQFDGSDHHYFHAGKKGRHELWDSRLFNYGHWEVLRFLLSNLRWYMDEYRFDGFRFDGVTSMLYKHHGIKYCFSGQYHEYFNENVVDTDAHIYLMLANDLIHQLNPNAITIAEDVSGMPTLGRPIPDGGFGFDYRLNMSVPDKWIKLLKEVKDDNWIMGDLVYTLTNRRWNEKCIAYAESHDQSIVGDNTIAMKLFGPEIYSNMSRNSAYTPVIDRGIALHKVIRLITHVMGGEGYLNFMGNEFGHPEWVDFPREGNGWSHHYCRRQWHLRDDTNLYYHYLWQFDRAMNLLEEETHWLNSKDQYFNVHEKDKIIVFERGNRLFVFNFHPSKSLEHYRVGTKFPYEHIIEMDTDERRFYGHGRLQHGHENPFPIMKTPWNGRPNYIQMYIPSRTAIVVKPLINDEDRKKYGLPTFEEIEKELTLTKEGEEEEKVEETKYETLVTAKVEVMILNEKEIEEMKKEEIQEIAEGEMKAEAAEENVVTVEKVEVIADVGGTEENAVSDENAKE</sequence>
<keyword evidence="4" id="KW-0328">Glycosyltransferase</keyword>
<evidence type="ECO:0000256" key="1">
    <source>
        <dbReference type="ARBA" id="ARBA00000826"/>
    </source>
</evidence>
<dbReference type="FunFam" id="3.20.20.80:FF:000001">
    <property type="entry name" value="1,4-alpha-glucan branching enzyme"/>
    <property type="match status" value="1"/>
</dbReference>
<dbReference type="GO" id="GO:0003844">
    <property type="term" value="F:1,4-alpha-glucan branching enzyme activity"/>
    <property type="evidence" value="ECO:0007669"/>
    <property type="project" value="UniProtKB-EC"/>
</dbReference>
<keyword evidence="10" id="KW-1185">Reference proteome</keyword>
<dbReference type="PANTHER" id="PTHR43651:SF3">
    <property type="entry name" value="1,4-ALPHA-GLUCAN-BRANCHING ENZYME"/>
    <property type="match status" value="1"/>
</dbReference>
<reference evidence="9" key="1">
    <citation type="submission" date="2021-09" db="EMBL/GenBank/DDBJ databases">
        <authorList>
            <consortium name="AG Swart"/>
            <person name="Singh M."/>
            <person name="Singh A."/>
            <person name="Seah K."/>
            <person name="Emmerich C."/>
        </authorList>
    </citation>
    <scope>NUCLEOTIDE SEQUENCE</scope>
    <source>
        <strain evidence="9">ATCC30299</strain>
    </source>
</reference>
<evidence type="ECO:0000256" key="2">
    <source>
        <dbReference type="ARBA" id="ARBA00009000"/>
    </source>
</evidence>